<dbReference type="Proteomes" id="UP000006447">
    <property type="component" value="Unassembled WGS sequence"/>
</dbReference>
<reference evidence="2 3" key="1">
    <citation type="journal article" date="2012" name="J. Bacteriol.">
        <title>Draft genome sequence of the nitrophenol-degrading actinomycete Rhodococcus imtechensis RKJ300.</title>
        <authorList>
            <person name="Vikram S."/>
            <person name="Kumar S."/>
            <person name="Subramanian S."/>
            <person name="Raghava G.P."/>
        </authorList>
    </citation>
    <scope>NUCLEOTIDE SEQUENCE [LARGE SCALE GENOMIC DNA]</scope>
    <source>
        <strain evidence="2 3">RKJ300</strain>
    </source>
</reference>
<sequence>MSRLGQRAIDALRAYEKAEKATGFDPAPGPSRSRGSSRPRTTIPSPRAKKSPVCCASRRLVAELASRGRLPAAPGLLQPVVRSVDRHKIRAAVLVGGHRGDEPEHPHHQEHRTHEQDRCLDRGGEQGTTLGRLYGIAETLCLTQKLYTSESH</sequence>
<name>I0WPH7_RHOOP</name>
<feature type="region of interest" description="Disordered" evidence="1">
    <location>
        <begin position="17"/>
        <end position="52"/>
    </location>
</feature>
<proteinExistence type="predicted"/>
<protein>
    <submittedName>
        <fullName evidence="2">Uncharacterized protein</fullName>
    </submittedName>
</protein>
<evidence type="ECO:0000313" key="2">
    <source>
        <dbReference type="EMBL" id="EID78293.1"/>
    </source>
</evidence>
<accession>I0WPH7</accession>
<dbReference type="EMBL" id="AJJH01000102">
    <property type="protein sequence ID" value="EID78293.1"/>
    <property type="molecule type" value="Genomic_DNA"/>
</dbReference>
<gene>
    <name evidence="2" type="ORF">W59_19288</name>
</gene>
<dbReference type="AlphaFoldDB" id="I0WPH7"/>
<feature type="region of interest" description="Disordered" evidence="1">
    <location>
        <begin position="95"/>
        <end position="120"/>
    </location>
</feature>
<evidence type="ECO:0000313" key="3">
    <source>
        <dbReference type="Proteomes" id="UP000006447"/>
    </source>
</evidence>
<evidence type="ECO:0000256" key="1">
    <source>
        <dbReference type="SAM" id="MobiDB-lite"/>
    </source>
</evidence>
<feature type="compositionally biased region" description="Low complexity" evidence="1">
    <location>
        <begin position="30"/>
        <end position="46"/>
    </location>
</feature>
<comment type="caution">
    <text evidence="2">The sequence shown here is derived from an EMBL/GenBank/DDBJ whole genome shotgun (WGS) entry which is preliminary data.</text>
</comment>
<feature type="compositionally biased region" description="Basic and acidic residues" evidence="1">
    <location>
        <begin position="98"/>
        <end position="120"/>
    </location>
</feature>
<organism evidence="2 3">
    <name type="scientific">Rhodococcus opacus RKJ300 = JCM 13270</name>
    <dbReference type="NCBI Taxonomy" id="1165867"/>
    <lineage>
        <taxon>Bacteria</taxon>
        <taxon>Bacillati</taxon>
        <taxon>Actinomycetota</taxon>
        <taxon>Actinomycetes</taxon>
        <taxon>Mycobacteriales</taxon>
        <taxon>Nocardiaceae</taxon>
        <taxon>Rhodococcus</taxon>
    </lineage>
</organism>